<reference evidence="5 6" key="1">
    <citation type="submission" date="2021-12" db="EMBL/GenBank/DDBJ databases">
        <title>High titer production of polyol ester of fatty acids by Rhodotorula paludigena BS15 towards product separation-free biomass refinery.</title>
        <authorList>
            <person name="Mano J."/>
            <person name="Ono H."/>
            <person name="Tanaka T."/>
            <person name="Naito K."/>
            <person name="Sushida H."/>
            <person name="Ike M."/>
            <person name="Tokuyasu K."/>
            <person name="Kitaoka M."/>
        </authorList>
    </citation>
    <scope>NUCLEOTIDE SEQUENCE [LARGE SCALE GENOMIC DNA]</scope>
    <source>
        <strain evidence="5 6">BS15</strain>
    </source>
</reference>
<dbReference type="GO" id="GO:0005730">
    <property type="term" value="C:nucleolus"/>
    <property type="evidence" value="ECO:0007669"/>
    <property type="project" value="UniProtKB-SubCell"/>
</dbReference>
<feature type="compositionally biased region" description="Basic and acidic residues" evidence="3">
    <location>
        <begin position="103"/>
        <end position="117"/>
    </location>
</feature>
<dbReference type="PANTHER" id="PTHR21686:SF12">
    <property type="entry name" value="DEOXYNUCLEOTIDYLTRANSFERASE TERMINAL-INTERACTING PROTEIN 2"/>
    <property type="match status" value="1"/>
</dbReference>
<dbReference type="InterPro" id="IPR014810">
    <property type="entry name" value="Fcf2_C"/>
</dbReference>
<evidence type="ECO:0000313" key="5">
    <source>
        <dbReference type="EMBL" id="GJN94133.1"/>
    </source>
</evidence>
<comment type="subcellular location">
    <subcellularLocation>
        <location evidence="1">Nucleus</location>
        <location evidence="1">Nucleolus</location>
    </subcellularLocation>
</comment>
<dbReference type="GO" id="GO:0006396">
    <property type="term" value="P:RNA processing"/>
    <property type="evidence" value="ECO:0007669"/>
    <property type="project" value="TreeGrafter"/>
</dbReference>
<proteinExistence type="predicted"/>
<feature type="compositionally biased region" description="Basic and acidic residues" evidence="3">
    <location>
        <begin position="225"/>
        <end position="241"/>
    </location>
</feature>
<evidence type="ECO:0000256" key="3">
    <source>
        <dbReference type="SAM" id="MobiDB-lite"/>
    </source>
</evidence>
<dbReference type="Pfam" id="PF08698">
    <property type="entry name" value="Fcf2"/>
    <property type="match status" value="1"/>
</dbReference>
<name>A0AAV5H062_9BASI</name>
<feature type="region of interest" description="Disordered" evidence="3">
    <location>
        <begin position="1"/>
        <end position="246"/>
    </location>
</feature>
<dbReference type="GO" id="GO:0003723">
    <property type="term" value="F:RNA binding"/>
    <property type="evidence" value="ECO:0007669"/>
    <property type="project" value="TreeGrafter"/>
</dbReference>
<evidence type="ECO:0000259" key="4">
    <source>
        <dbReference type="Pfam" id="PF08698"/>
    </source>
</evidence>
<accession>A0AAV5H062</accession>
<feature type="compositionally biased region" description="Low complexity" evidence="3">
    <location>
        <begin position="88"/>
        <end position="102"/>
    </location>
</feature>
<dbReference type="EMBL" id="BQKY01000016">
    <property type="protein sequence ID" value="GJN94133.1"/>
    <property type="molecule type" value="Genomic_DNA"/>
</dbReference>
<dbReference type="Proteomes" id="UP001342314">
    <property type="component" value="Unassembled WGS sequence"/>
</dbReference>
<feature type="compositionally biased region" description="Acidic residues" evidence="3">
    <location>
        <begin position="132"/>
        <end position="157"/>
    </location>
</feature>
<evidence type="ECO:0000256" key="2">
    <source>
        <dbReference type="ARBA" id="ARBA00023242"/>
    </source>
</evidence>
<feature type="compositionally biased region" description="Basic residues" evidence="3">
    <location>
        <begin position="364"/>
        <end position="373"/>
    </location>
</feature>
<dbReference type="PANTHER" id="PTHR21686">
    <property type="entry name" value="DEOXYNUCLEOTIDYLTRANSFERASE TERMINAL-INTERACTING PROTEIN 2"/>
    <property type="match status" value="1"/>
</dbReference>
<keyword evidence="6" id="KW-1185">Reference proteome</keyword>
<comment type="caution">
    <text evidence="5">The sequence shown here is derived from an EMBL/GenBank/DDBJ whole genome shotgun (WGS) entry which is preliminary data.</text>
</comment>
<organism evidence="5 6">
    <name type="scientific">Rhodotorula paludigena</name>
    <dbReference type="NCBI Taxonomy" id="86838"/>
    <lineage>
        <taxon>Eukaryota</taxon>
        <taxon>Fungi</taxon>
        <taxon>Dikarya</taxon>
        <taxon>Basidiomycota</taxon>
        <taxon>Pucciniomycotina</taxon>
        <taxon>Microbotryomycetes</taxon>
        <taxon>Sporidiobolales</taxon>
        <taxon>Sporidiobolaceae</taxon>
        <taxon>Rhodotorula</taxon>
    </lineage>
</organism>
<feature type="domain" description="Fcf2 pre-rRNA processing C-terminal" evidence="4">
    <location>
        <begin position="261"/>
        <end position="354"/>
    </location>
</feature>
<dbReference type="InterPro" id="IPR039883">
    <property type="entry name" value="Fcf2/DNTTIP2"/>
</dbReference>
<dbReference type="AlphaFoldDB" id="A0AAV5H062"/>
<feature type="compositionally biased region" description="Low complexity" evidence="3">
    <location>
        <begin position="160"/>
        <end position="192"/>
    </location>
</feature>
<feature type="compositionally biased region" description="Acidic residues" evidence="3">
    <location>
        <begin position="72"/>
        <end position="87"/>
    </location>
</feature>
<keyword evidence="2" id="KW-0539">Nucleus</keyword>
<gene>
    <name evidence="5" type="ORF">Rhopal_007207-T1</name>
</gene>
<protein>
    <recommendedName>
        <fullName evidence="4">Fcf2 pre-rRNA processing C-terminal domain-containing protein</fullName>
    </recommendedName>
</protein>
<evidence type="ECO:0000313" key="6">
    <source>
        <dbReference type="Proteomes" id="UP001342314"/>
    </source>
</evidence>
<feature type="region of interest" description="Disordered" evidence="3">
    <location>
        <begin position="357"/>
        <end position="385"/>
    </location>
</feature>
<sequence>MPLTRAAVARLASSQASASEHDHGHESISSTLRSPSPEPSIASIAVDPATPALPALARDSHSSHSSSSSSDSDSDSDPDSDTSDADSDATAVSHSHLGALLAKAKEAARARADDAANKAKGGAGGAQGDTLADNDEVVLFGDELDDEDEAESSDDEGQGAAILPASLSRPLALSHPTLSSARPSSSSSSASFPPRPTAGGISLSQDLGAGLADSGATRVGAAVDVKGKGKAREDAGGKGDKWGQAPLPQLSKKQIRAKQPHTAGAAWFDLPAQKMTPELKRELDALRLSQALDPKRFMRGGAKKDKVGEFFQVGHVISPSTRATTLSSAARVAKRSFVDDLVADEEAKAYAKRKTREITAKGMSGRKRQRRGGKGAYAMGEGRGK</sequence>
<evidence type="ECO:0000256" key="1">
    <source>
        <dbReference type="ARBA" id="ARBA00004604"/>
    </source>
</evidence>